<keyword evidence="2" id="KW-1185">Reference proteome</keyword>
<reference evidence="1" key="1">
    <citation type="submission" date="2020-08" db="EMBL/GenBank/DDBJ databases">
        <title>Multicomponent nature underlies the extraordinary mechanical properties of spider dragline silk.</title>
        <authorList>
            <person name="Kono N."/>
            <person name="Nakamura H."/>
            <person name="Mori M."/>
            <person name="Yoshida Y."/>
            <person name="Ohtoshi R."/>
            <person name="Malay A.D."/>
            <person name="Moran D.A.P."/>
            <person name="Tomita M."/>
            <person name="Numata K."/>
            <person name="Arakawa K."/>
        </authorList>
    </citation>
    <scope>NUCLEOTIDE SEQUENCE</scope>
</reference>
<gene>
    <name evidence="1" type="primary">NCL1_49595</name>
    <name evidence="1" type="ORF">TNCV_1468101</name>
</gene>
<comment type="caution">
    <text evidence="1">The sequence shown here is derived from an EMBL/GenBank/DDBJ whole genome shotgun (WGS) entry which is preliminary data.</text>
</comment>
<organism evidence="1 2">
    <name type="scientific">Trichonephila clavipes</name>
    <name type="common">Golden silk orbweaver</name>
    <name type="synonym">Nephila clavipes</name>
    <dbReference type="NCBI Taxonomy" id="2585209"/>
    <lineage>
        <taxon>Eukaryota</taxon>
        <taxon>Metazoa</taxon>
        <taxon>Ecdysozoa</taxon>
        <taxon>Arthropoda</taxon>
        <taxon>Chelicerata</taxon>
        <taxon>Arachnida</taxon>
        <taxon>Araneae</taxon>
        <taxon>Araneomorphae</taxon>
        <taxon>Entelegynae</taxon>
        <taxon>Araneoidea</taxon>
        <taxon>Nephilidae</taxon>
        <taxon>Trichonephila</taxon>
    </lineage>
</organism>
<sequence length="79" mass="8766">MDVCKCMVPFRHGGTLNRRGAASPVMRLVEGEERWESLDHLQGVFPQNWGGTGPQIVLSSVWCSKATAKDRRASSLLPR</sequence>
<dbReference type="Proteomes" id="UP000887159">
    <property type="component" value="Unassembled WGS sequence"/>
</dbReference>
<dbReference type="AlphaFoldDB" id="A0A8X6VD75"/>
<dbReference type="EMBL" id="BMAU01021230">
    <property type="protein sequence ID" value="GFY01820.1"/>
    <property type="molecule type" value="Genomic_DNA"/>
</dbReference>
<accession>A0A8X6VD75</accession>
<name>A0A8X6VD75_TRICX</name>
<evidence type="ECO:0000313" key="1">
    <source>
        <dbReference type="EMBL" id="GFY01820.1"/>
    </source>
</evidence>
<proteinExistence type="predicted"/>
<evidence type="ECO:0000313" key="2">
    <source>
        <dbReference type="Proteomes" id="UP000887159"/>
    </source>
</evidence>
<protein>
    <submittedName>
        <fullName evidence="1">Uncharacterized protein</fullName>
    </submittedName>
</protein>